<dbReference type="SUPFAM" id="SSF53756">
    <property type="entry name" value="UDP-Glycosyltransferase/glycogen phosphorylase"/>
    <property type="match status" value="1"/>
</dbReference>
<feature type="domain" description="Glycosyltransferase subfamily 4-like N-terminal" evidence="4">
    <location>
        <begin position="16"/>
        <end position="180"/>
    </location>
</feature>
<keyword evidence="6" id="KW-1185">Reference proteome</keyword>
<dbReference type="Gene3D" id="3.40.50.2000">
    <property type="entry name" value="Glycogen Phosphorylase B"/>
    <property type="match status" value="2"/>
</dbReference>
<dbReference type="PANTHER" id="PTHR46401">
    <property type="entry name" value="GLYCOSYLTRANSFERASE WBBK-RELATED"/>
    <property type="match status" value="1"/>
</dbReference>
<keyword evidence="1 5" id="KW-0328">Glycosyltransferase</keyword>
<sequence>MTPPVVLAHDYLTQRGGGERVALEFTRQFPEAPLLTSVYQREETFPEFDGVDVRTSFLNRCKPFRRDPRIAFGFLPAAIRQMPVPEGVLLVSSSGWAHGLRARGPKIVYCHNPARWLYQPHDYFPTTPSAVRWMLSSVLSPLRWWDRRAARTADHYLANSTAVAERIHSAYGVRATVVHPPAGLDSEGVTEAIPGVEPGFFLTVGRRRGYKNTALVCAAVEQTPGVRLLVVGGSPTDDGERVTTVRGISDAQLRWAYANCRAVVAMSHEDFGLAPVEGYRFGRPSICLRAGGYLDSGLEGVATVFVDEESVEALALALAEFDDAAFDPAAIRAHSEKFSRETFGRRLRETIAHVHHRKDRGRALQH</sequence>
<dbReference type="EMBL" id="JBHMDM010000001">
    <property type="protein sequence ID" value="MFB9375716.1"/>
    <property type="molecule type" value="Genomic_DNA"/>
</dbReference>
<evidence type="ECO:0000259" key="4">
    <source>
        <dbReference type="Pfam" id="PF13439"/>
    </source>
</evidence>
<name>A0ABV5LNQ7_9ACTN</name>
<organism evidence="5 6">
    <name type="scientific">Kineococcus gynurae</name>
    <dbReference type="NCBI Taxonomy" id="452979"/>
    <lineage>
        <taxon>Bacteria</taxon>
        <taxon>Bacillati</taxon>
        <taxon>Actinomycetota</taxon>
        <taxon>Actinomycetes</taxon>
        <taxon>Kineosporiales</taxon>
        <taxon>Kineosporiaceae</taxon>
        <taxon>Kineococcus</taxon>
    </lineage>
</organism>
<dbReference type="PANTHER" id="PTHR46401:SF2">
    <property type="entry name" value="GLYCOSYLTRANSFERASE WBBK-RELATED"/>
    <property type="match status" value="1"/>
</dbReference>
<comment type="caution">
    <text evidence="5">The sequence shown here is derived from an EMBL/GenBank/DDBJ whole genome shotgun (WGS) entry which is preliminary data.</text>
</comment>
<evidence type="ECO:0000313" key="6">
    <source>
        <dbReference type="Proteomes" id="UP001589748"/>
    </source>
</evidence>
<feature type="domain" description="Glycosyl transferase family 1" evidence="3">
    <location>
        <begin position="198"/>
        <end position="321"/>
    </location>
</feature>
<protein>
    <submittedName>
        <fullName evidence="5">Glycosyltransferase</fullName>
        <ecNumber evidence="5">2.4.-.-</ecNumber>
    </submittedName>
</protein>
<dbReference type="Pfam" id="PF00534">
    <property type="entry name" value="Glycos_transf_1"/>
    <property type="match status" value="1"/>
</dbReference>
<dbReference type="InterPro" id="IPR001296">
    <property type="entry name" value="Glyco_trans_1"/>
</dbReference>
<evidence type="ECO:0000256" key="2">
    <source>
        <dbReference type="ARBA" id="ARBA00022679"/>
    </source>
</evidence>
<dbReference type="GO" id="GO:0016757">
    <property type="term" value="F:glycosyltransferase activity"/>
    <property type="evidence" value="ECO:0007669"/>
    <property type="project" value="UniProtKB-KW"/>
</dbReference>
<dbReference type="RefSeq" id="WP_380140039.1">
    <property type="nucleotide sequence ID" value="NZ_JBHLUI010000012.1"/>
</dbReference>
<evidence type="ECO:0000259" key="3">
    <source>
        <dbReference type="Pfam" id="PF00534"/>
    </source>
</evidence>
<dbReference type="Proteomes" id="UP001589748">
    <property type="component" value="Unassembled WGS sequence"/>
</dbReference>
<keyword evidence="2 5" id="KW-0808">Transferase</keyword>
<gene>
    <name evidence="5" type="ORF">ACFFVI_01925</name>
</gene>
<dbReference type="InterPro" id="IPR028098">
    <property type="entry name" value="Glyco_trans_4-like_N"/>
</dbReference>
<evidence type="ECO:0000256" key="1">
    <source>
        <dbReference type="ARBA" id="ARBA00022676"/>
    </source>
</evidence>
<dbReference type="Pfam" id="PF13439">
    <property type="entry name" value="Glyco_transf_4"/>
    <property type="match status" value="1"/>
</dbReference>
<proteinExistence type="predicted"/>
<reference evidence="5 6" key="1">
    <citation type="submission" date="2024-09" db="EMBL/GenBank/DDBJ databases">
        <authorList>
            <person name="Sun Q."/>
            <person name="Mori K."/>
        </authorList>
    </citation>
    <scope>NUCLEOTIDE SEQUENCE [LARGE SCALE GENOMIC DNA]</scope>
    <source>
        <strain evidence="5 6">TISTR 1856</strain>
    </source>
</reference>
<accession>A0ABV5LNQ7</accession>
<evidence type="ECO:0000313" key="5">
    <source>
        <dbReference type="EMBL" id="MFB9375716.1"/>
    </source>
</evidence>
<dbReference type="EC" id="2.4.-.-" evidence="5"/>